<dbReference type="AlphaFoldDB" id="A0A840WF67"/>
<evidence type="ECO:0000313" key="2">
    <source>
        <dbReference type="EMBL" id="MBB5495619.1"/>
    </source>
</evidence>
<evidence type="ECO:0000259" key="1">
    <source>
        <dbReference type="Pfam" id="PF02698"/>
    </source>
</evidence>
<dbReference type="InterPro" id="IPR051599">
    <property type="entry name" value="Cell_Envelope_Assoc"/>
</dbReference>
<evidence type="ECO:0000313" key="3">
    <source>
        <dbReference type="Proteomes" id="UP000579647"/>
    </source>
</evidence>
<dbReference type="PANTHER" id="PTHR30336:SF6">
    <property type="entry name" value="INTEGRAL MEMBRANE PROTEIN"/>
    <property type="match status" value="1"/>
</dbReference>
<protein>
    <submittedName>
        <fullName evidence="2">Vancomycin permeability regulator SanA</fullName>
    </submittedName>
</protein>
<organism evidence="2 3">
    <name type="scientific">Nocardiopsis metallicus</name>
    <dbReference type="NCBI Taxonomy" id="179819"/>
    <lineage>
        <taxon>Bacteria</taxon>
        <taxon>Bacillati</taxon>
        <taxon>Actinomycetota</taxon>
        <taxon>Actinomycetes</taxon>
        <taxon>Streptosporangiales</taxon>
        <taxon>Nocardiopsidaceae</taxon>
        <taxon>Nocardiopsis</taxon>
    </lineage>
</organism>
<dbReference type="Pfam" id="PF02698">
    <property type="entry name" value="DUF218"/>
    <property type="match status" value="1"/>
</dbReference>
<proteinExistence type="predicted"/>
<feature type="domain" description="DUF218" evidence="1">
    <location>
        <begin position="42"/>
        <end position="157"/>
    </location>
</feature>
<name>A0A840WF67_9ACTN</name>
<sequence>MGIWIAAAGAGVLALGLSPFAWTYLASGGRRGSVDTVPHRPVAVVLGAAAWADGPSPLLARRLDLAVRLVETGKVDRVLVSGDNREVSRRETDTMTDYLVARGVPADRVTADPFGYRTWDTCVRVRRLYGVDAATMVTQSFHLPRTVSLARAAGIDAVGVGDPSLGARRRSTLVGYAREVGAAAKALKDAVLRPAPARGELTDKDG</sequence>
<dbReference type="EMBL" id="JACHDO010000001">
    <property type="protein sequence ID" value="MBB5495619.1"/>
    <property type="molecule type" value="Genomic_DNA"/>
</dbReference>
<dbReference type="PANTHER" id="PTHR30336">
    <property type="entry name" value="INNER MEMBRANE PROTEIN, PROBABLE PERMEASE"/>
    <property type="match status" value="1"/>
</dbReference>
<dbReference type="InterPro" id="IPR003848">
    <property type="entry name" value="DUF218"/>
</dbReference>
<reference evidence="2 3" key="1">
    <citation type="submission" date="2020-08" db="EMBL/GenBank/DDBJ databases">
        <title>Sequencing the genomes of 1000 actinobacteria strains.</title>
        <authorList>
            <person name="Klenk H.-P."/>
        </authorList>
    </citation>
    <scope>NUCLEOTIDE SEQUENCE [LARGE SCALE GENOMIC DNA]</scope>
    <source>
        <strain evidence="2 3">DSM 44598</strain>
    </source>
</reference>
<gene>
    <name evidence="2" type="ORF">HNR07_006756</name>
</gene>
<accession>A0A840WF67</accession>
<comment type="caution">
    <text evidence="2">The sequence shown here is derived from an EMBL/GenBank/DDBJ whole genome shotgun (WGS) entry which is preliminary data.</text>
</comment>
<dbReference type="Proteomes" id="UP000579647">
    <property type="component" value="Unassembled WGS sequence"/>
</dbReference>
<dbReference type="RefSeq" id="WP_184370768.1">
    <property type="nucleotide sequence ID" value="NZ_BAAAKM010000037.1"/>
</dbReference>
<keyword evidence="3" id="KW-1185">Reference proteome</keyword>
<dbReference type="CDD" id="cd06259">
    <property type="entry name" value="YdcF-like"/>
    <property type="match status" value="1"/>
</dbReference>
<dbReference type="GO" id="GO:0005886">
    <property type="term" value="C:plasma membrane"/>
    <property type="evidence" value="ECO:0007669"/>
    <property type="project" value="TreeGrafter"/>
</dbReference>